<evidence type="ECO:0008006" key="3">
    <source>
        <dbReference type="Google" id="ProtNLM"/>
    </source>
</evidence>
<protein>
    <recommendedName>
        <fullName evidence="3">HNH nuclease domain-containing protein</fullName>
    </recommendedName>
</protein>
<name>A0ABS0UCU1_9PSED</name>
<gene>
    <name evidence="1" type="ORF">YA0852_04525</name>
</gene>
<dbReference type="EMBL" id="JAEILG010000009">
    <property type="protein sequence ID" value="MBI6563382.1"/>
    <property type="molecule type" value="Genomic_DNA"/>
</dbReference>
<dbReference type="RefSeq" id="WP_198720689.1">
    <property type="nucleotide sequence ID" value="NZ_JAEIKU010000104.1"/>
</dbReference>
<keyword evidence="2" id="KW-1185">Reference proteome</keyword>
<proteinExistence type="predicted"/>
<accession>A0ABS0UCU1</accession>
<evidence type="ECO:0000313" key="2">
    <source>
        <dbReference type="Proteomes" id="UP000648914"/>
    </source>
</evidence>
<evidence type="ECO:0000313" key="1">
    <source>
        <dbReference type="EMBL" id="MBI6563382.1"/>
    </source>
</evidence>
<dbReference type="Proteomes" id="UP000648914">
    <property type="component" value="Unassembled WGS sequence"/>
</dbReference>
<reference evidence="1 2" key="1">
    <citation type="submission" date="2020-12" db="EMBL/GenBank/DDBJ databases">
        <title>Comparative genomic insights into the epidemiology and virulence of plant pathogenic Pseudomonads from Turkey.</title>
        <authorList>
            <person name="Dillon M."/>
            <person name="Ruiz-Bedoya T."/>
            <person name="Bendalovic-Torma C."/>
            <person name="Guttman K.M."/>
            <person name="Kwak H."/>
            <person name="Middleton M.A."/>
            <person name="Wang P.W."/>
            <person name="Horuz S."/>
            <person name="Aysan Y."/>
            <person name="Guttman D.S."/>
        </authorList>
    </citation>
    <scope>NUCLEOTIDE SEQUENCE [LARGE SCALE GENOMIC DNA]</scope>
    <source>
        <strain evidence="1 2">S5_IA_2b</strain>
    </source>
</reference>
<organism evidence="1 2">
    <name type="scientific">Pseudomonas synxantha</name>
    <dbReference type="NCBI Taxonomy" id="47883"/>
    <lineage>
        <taxon>Bacteria</taxon>
        <taxon>Pseudomonadati</taxon>
        <taxon>Pseudomonadota</taxon>
        <taxon>Gammaproteobacteria</taxon>
        <taxon>Pseudomonadales</taxon>
        <taxon>Pseudomonadaceae</taxon>
        <taxon>Pseudomonas</taxon>
    </lineage>
</organism>
<sequence>MSRLAPQTYTLRALFARSGNRCAFPGCTAHLINEKNQFVAQVCHIEAAEVGGERYNSNQSDEQRRHYDNLILLCYPHHIETDDVHLYPPSRLFDLKLRHEAIHTQNPFKIDESLLFKVGHEMEVYWRKIEQVHRDDHVISDLAIPVDAHSTYSNLAQEAYCLIGHLLQYSANIEDADNKLQT</sequence>
<comment type="caution">
    <text evidence="1">The sequence shown here is derived from an EMBL/GenBank/DDBJ whole genome shotgun (WGS) entry which is preliminary data.</text>
</comment>